<organism evidence="2">
    <name type="scientific">Culex pipiens</name>
    <name type="common">House mosquito</name>
    <dbReference type="NCBI Taxonomy" id="7175"/>
    <lineage>
        <taxon>Eukaryota</taxon>
        <taxon>Metazoa</taxon>
        <taxon>Ecdysozoa</taxon>
        <taxon>Arthropoda</taxon>
        <taxon>Hexapoda</taxon>
        <taxon>Insecta</taxon>
        <taxon>Pterygota</taxon>
        <taxon>Neoptera</taxon>
        <taxon>Endopterygota</taxon>
        <taxon>Diptera</taxon>
        <taxon>Nematocera</taxon>
        <taxon>Culicoidea</taxon>
        <taxon>Culicidae</taxon>
        <taxon>Culicinae</taxon>
        <taxon>Culicini</taxon>
        <taxon>Culex</taxon>
        <taxon>Culex</taxon>
    </lineage>
</organism>
<reference evidence="2" key="1">
    <citation type="submission" date="2021-05" db="EMBL/GenBank/DDBJ databases">
        <authorList>
            <person name="Alioto T."/>
            <person name="Alioto T."/>
            <person name="Gomez Garrido J."/>
        </authorList>
    </citation>
    <scope>NUCLEOTIDE SEQUENCE</scope>
</reference>
<feature type="transmembrane region" description="Helical" evidence="1">
    <location>
        <begin position="20"/>
        <end position="42"/>
    </location>
</feature>
<keyword evidence="1" id="KW-1133">Transmembrane helix</keyword>
<feature type="transmembrane region" description="Helical" evidence="1">
    <location>
        <begin position="49"/>
        <end position="68"/>
    </location>
</feature>
<protein>
    <submittedName>
        <fullName evidence="2">(northern house mosquito) hypothetical protein</fullName>
    </submittedName>
</protein>
<sequence>MNLFSYFDYDDFANFELIYTLSKLSFFNTCILLFTMFSVLAFRQQRISIYFFFLLFVRRITILFFVHFHSTECGHSPQAPDMCECVSLCSTMCMCVCSSVSLSAF</sequence>
<proteinExistence type="predicted"/>
<accession>A0A8D8AQF5</accession>
<dbReference type="AlphaFoldDB" id="A0A8D8AQF5"/>
<evidence type="ECO:0000313" key="2">
    <source>
        <dbReference type="EMBL" id="CAG6461626.1"/>
    </source>
</evidence>
<keyword evidence="1" id="KW-0472">Membrane</keyword>
<name>A0A8D8AQF5_CULPI</name>
<dbReference type="EMBL" id="HBUE01043427">
    <property type="protein sequence ID" value="CAG6461626.1"/>
    <property type="molecule type" value="Transcribed_RNA"/>
</dbReference>
<keyword evidence="1" id="KW-0812">Transmembrane</keyword>
<evidence type="ECO:0000256" key="1">
    <source>
        <dbReference type="SAM" id="Phobius"/>
    </source>
</evidence>